<proteinExistence type="predicted"/>
<dbReference type="AlphaFoldDB" id="A0A645DIH9"/>
<sequence length="333" mass="38395">MDAELGDPSFGLYSPGERRIEREFRLPDWSGKGYRESVDYQCSAVVHWEEELLILPRRAALYGVSLRDGSVNLLHREDGRDDCWISGTGTISPDRRYCAFPLFHPPHATPSRVEMLIFSLPDFRLVRRHDFGGFLANHFQFTYDPEYIMYAHEGPTRRIPDRINRIHWLSGRCECLHEHLFDLESGEMLECIGHEMAAPGADMICAVRYPDSRIRAAILLLDCDGRNCRELDCDDYWHVSCDPSGTVFAADTMWWSHARRREENRTDIIRIDAAAGTKEIVKTIRTFEKGQHRHPHPQLDSTGNRLLFMENSPESDEFASVTLLEPDGKVQMQ</sequence>
<comment type="caution">
    <text evidence="1">The sequence shown here is derived from an EMBL/GenBank/DDBJ whole genome shotgun (WGS) entry which is preliminary data.</text>
</comment>
<gene>
    <name evidence="1" type="ORF">SDC9_135717</name>
</gene>
<dbReference type="InterPro" id="IPR015943">
    <property type="entry name" value="WD40/YVTN_repeat-like_dom_sf"/>
</dbReference>
<accession>A0A645DIH9</accession>
<organism evidence="1">
    <name type="scientific">bioreactor metagenome</name>
    <dbReference type="NCBI Taxonomy" id="1076179"/>
    <lineage>
        <taxon>unclassified sequences</taxon>
        <taxon>metagenomes</taxon>
        <taxon>ecological metagenomes</taxon>
    </lineage>
</organism>
<reference evidence="1" key="1">
    <citation type="submission" date="2019-08" db="EMBL/GenBank/DDBJ databases">
        <authorList>
            <person name="Kucharzyk K."/>
            <person name="Murdoch R.W."/>
            <person name="Higgins S."/>
            <person name="Loffler F."/>
        </authorList>
    </citation>
    <scope>NUCLEOTIDE SEQUENCE</scope>
</reference>
<dbReference type="SUPFAM" id="SSF69304">
    <property type="entry name" value="Tricorn protease N-terminal domain"/>
    <property type="match status" value="1"/>
</dbReference>
<evidence type="ECO:0000313" key="1">
    <source>
        <dbReference type="EMBL" id="MPM88613.1"/>
    </source>
</evidence>
<protein>
    <recommendedName>
        <fullName evidence="2">Oligogalacturonate lyase domain-containing protein</fullName>
    </recommendedName>
</protein>
<evidence type="ECO:0008006" key="2">
    <source>
        <dbReference type="Google" id="ProtNLM"/>
    </source>
</evidence>
<dbReference type="Gene3D" id="2.130.10.10">
    <property type="entry name" value="YVTN repeat-like/Quinoprotein amine dehydrogenase"/>
    <property type="match status" value="1"/>
</dbReference>
<dbReference type="EMBL" id="VSSQ01036199">
    <property type="protein sequence ID" value="MPM88613.1"/>
    <property type="molecule type" value="Genomic_DNA"/>
</dbReference>
<name>A0A645DIH9_9ZZZZ</name>